<evidence type="ECO:0000256" key="1">
    <source>
        <dbReference type="ARBA" id="ARBA00022741"/>
    </source>
</evidence>
<comment type="caution">
    <text evidence="5">The sequence shown here is derived from an EMBL/GenBank/DDBJ whole genome shotgun (WGS) entry which is preliminary data.</text>
</comment>
<evidence type="ECO:0000313" key="6">
    <source>
        <dbReference type="Proteomes" id="UP000806378"/>
    </source>
</evidence>
<protein>
    <recommendedName>
        <fullName evidence="4">RecA family profile 1 domain-containing protein</fullName>
    </recommendedName>
</protein>
<dbReference type="OrthoDB" id="1861185at2759"/>
<feature type="domain" description="RecA family profile 1" evidence="4">
    <location>
        <begin position="86"/>
        <end position="263"/>
    </location>
</feature>
<dbReference type="GO" id="GO:0003697">
    <property type="term" value="F:single-stranded DNA binding"/>
    <property type="evidence" value="ECO:0007669"/>
    <property type="project" value="TreeGrafter"/>
</dbReference>
<accession>A0A8T0CFE1</accession>
<dbReference type="GO" id="GO:0000150">
    <property type="term" value="F:DNA strand exchange activity"/>
    <property type="evidence" value="ECO:0007669"/>
    <property type="project" value="TreeGrafter"/>
</dbReference>
<dbReference type="GO" id="GO:0005524">
    <property type="term" value="F:ATP binding"/>
    <property type="evidence" value="ECO:0007669"/>
    <property type="project" value="UniProtKB-KW"/>
</dbReference>
<dbReference type="AlphaFoldDB" id="A0A8T0CFE1"/>
<organism evidence="5 6">
    <name type="scientific">Corymbia citriodora subsp. variegata</name>
    <dbReference type="NCBI Taxonomy" id="360336"/>
    <lineage>
        <taxon>Eukaryota</taxon>
        <taxon>Viridiplantae</taxon>
        <taxon>Streptophyta</taxon>
        <taxon>Embryophyta</taxon>
        <taxon>Tracheophyta</taxon>
        <taxon>Spermatophyta</taxon>
        <taxon>Magnoliopsida</taxon>
        <taxon>eudicotyledons</taxon>
        <taxon>Gunneridae</taxon>
        <taxon>Pentapetalae</taxon>
        <taxon>rosids</taxon>
        <taxon>malvids</taxon>
        <taxon>Myrtales</taxon>
        <taxon>Myrtaceae</taxon>
        <taxon>Myrtoideae</taxon>
        <taxon>Eucalypteae</taxon>
        <taxon>Corymbia</taxon>
    </lineage>
</organism>
<dbReference type="GO" id="GO:0000730">
    <property type="term" value="P:DNA recombinase assembly"/>
    <property type="evidence" value="ECO:0007669"/>
    <property type="project" value="TreeGrafter"/>
</dbReference>
<dbReference type="InterPro" id="IPR013632">
    <property type="entry name" value="Rad51_C"/>
</dbReference>
<dbReference type="Gramene" id="rna-gnl|WGS:JABURB|Cocit.L5228.1">
    <property type="protein sequence ID" value="cds-KAF7846113.1"/>
    <property type="gene ID" value="gene-BT93_L5228"/>
</dbReference>
<sequence>MSDLIHVLPDFITKPYSHILPSLEKALITTNDLLTLDAVDVARRASVPPVEVQRLTDEVLKVLHGDLGIGIDGGNDNLDEVQNSPEWSTVSTLDDKLDESLGGGFPTGYASAAGKTQLLLSLLLAVQLPPPHGLSKSALYISTEAPLQTKRLAQILEQHPQLSSLPTNQKPSLSRVQSTQLHDLEAQEHILRFQVPVEVSRRNIGLVVLDSVAANFRAEFDNSKGKKSAEALSERSKQLLHLGALLRRLARSQNIVVVVANQVLDRFTPAAMAFDYASNLSQRSGPSTHEDQRPTSMPVPSQTQPTLLSTNDPLSLDHQQRFFTGWGDTFDTRNQKTPSLGLTWTSQIAARIVLLKEPILKPQDYLLGPGSDIVGWRRHMKIAFASWCCSDNGSLGTRFEIWEGGIRALGEESAGVEEEGAGSTTTS</sequence>
<dbReference type="GO" id="GO:0006312">
    <property type="term" value="P:mitotic recombination"/>
    <property type="evidence" value="ECO:0007669"/>
    <property type="project" value="TreeGrafter"/>
</dbReference>
<dbReference type="SUPFAM" id="SSF52540">
    <property type="entry name" value="P-loop containing nucleoside triphosphate hydrolases"/>
    <property type="match status" value="1"/>
</dbReference>
<dbReference type="Pfam" id="PF08423">
    <property type="entry name" value="Rad51"/>
    <property type="match status" value="1"/>
</dbReference>
<evidence type="ECO:0000313" key="5">
    <source>
        <dbReference type="EMBL" id="KAF7846113.1"/>
    </source>
</evidence>
<dbReference type="Proteomes" id="UP000806378">
    <property type="component" value="Unassembled WGS sequence"/>
</dbReference>
<dbReference type="PANTHER" id="PTHR22942:SF66">
    <property type="entry name" value="RE19845P"/>
    <property type="match status" value="1"/>
</dbReference>
<feature type="compositionally biased region" description="Polar residues" evidence="3">
    <location>
        <begin position="294"/>
        <end position="313"/>
    </location>
</feature>
<name>A0A8T0CFE1_CORYI</name>
<reference evidence="5" key="1">
    <citation type="submission" date="2020-05" db="EMBL/GenBank/DDBJ databases">
        <title>WGS assembly of Corymbia citriodora subspecies variegata.</title>
        <authorList>
            <person name="Barry K."/>
            <person name="Hundley H."/>
            <person name="Shu S."/>
            <person name="Jenkins J."/>
            <person name="Grimwood J."/>
            <person name="Baten A."/>
        </authorList>
    </citation>
    <scope>NUCLEOTIDE SEQUENCE</scope>
    <source>
        <strain evidence="5">CV2-018</strain>
    </source>
</reference>
<feature type="region of interest" description="Disordered" evidence="3">
    <location>
        <begin position="280"/>
        <end position="313"/>
    </location>
</feature>
<evidence type="ECO:0000256" key="2">
    <source>
        <dbReference type="ARBA" id="ARBA00022840"/>
    </source>
</evidence>
<keyword evidence="2" id="KW-0067">ATP-binding</keyword>
<dbReference type="PANTHER" id="PTHR22942">
    <property type="entry name" value="RECA/RAD51/RADA DNA STRAND-PAIRING FAMILY MEMBER"/>
    <property type="match status" value="1"/>
</dbReference>
<dbReference type="GO" id="GO:0042148">
    <property type="term" value="P:DNA strand invasion"/>
    <property type="evidence" value="ECO:0007669"/>
    <property type="project" value="TreeGrafter"/>
</dbReference>
<dbReference type="PROSITE" id="PS50162">
    <property type="entry name" value="RECA_2"/>
    <property type="match status" value="1"/>
</dbReference>
<dbReference type="GO" id="GO:0140664">
    <property type="term" value="F:ATP-dependent DNA damage sensor activity"/>
    <property type="evidence" value="ECO:0007669"/>
    <property type="project" value="InterPro"/>
</dbReference>
<proteinExistence type="predicted"/>
<dbReference type="InterPro" id="IPR020588">
    <property type="entry name" value="RecA_ATP-bd"/>
</dbReference>
<gene>
    <name evidence="5" type="ORF">BT93_L5228</name>
</gene>
<evidence type="ECO:0000256" key="3">
    <source>
        <dbReference type="SAM" id="MobiDB-lite"/>
    </source>
</evidence>
<dbReference type="GO" id="GO:0003690">
    <property type="term" value="F:double-stranded DNA binding"/>
    <property type="evidence" value="ECO:0007669"/>
    <property type="project" value="TreeGrafter"/>
</dbReference>
<keyword evidence="1" id="KW-0547">Nucleotide-binding</keyword>
<keyword evidence="6" id="KW-1185">Reference proteome</keyword>
<dbReference type="EMBL" id="MU095440">
    <property type="protein sequence ID" value="KAF7846113.1"/>
    <property type="molecule type" value="Genomic_DNA"/>
</dbReference>
<dbReference type="InterPro" id="IPR027417">
    <property type="entry name" value="P-loop_NTPase"/>
</dbReference>
<evidence type="ECO:0000259" key="4">
    <source>
        <dbReference type="PROSITE" id="PS50162"/>
    </source>
</evidence>
<dbReference type="Gene3D" id="3.40.50.300">
    <property type="entry name" value="P-loop containing nucleotide triphosphate hydrolases"/>
    <property type="match status" value="1"/>
</dbReference>